<feature type="chain" id="PRO_5026891070" evidence="1">
    <location>
        <begin position="21"/>
        <end position="103"/>
    </location>
</feature>
<dbReference type="SUPFAM" id="SSF54001">
    <property type="entry name" value="Cysteine proteinases"/>
    <property type="match status" value="1"/>
</dbReference>
<dbReference type="InterPro" id="IPR038765">
    <property type="entry name" value="Papain-like_cys_pep_sf"/>
</dbReference>
<dbReference type="Proteomes" id="UP001652740">
    <property type="component" value="Unplaced"/>
</dbReference>
<reference evidence="4" key="1">
    <citation type="submission" date="2025-08" db="UniProtKB">
        <authorList>
            <consortium name="RefSeq"/>
        </authorList>
    </citation>
    <scope>IDENTIFICATION</scope>
    <source>
        <tissue evidence="4">Whole larvae</tissue>
    </source>
</reference>
<dbReference type="AlphaFoldDB" id="A0A6J1WCK9"/>
<sequence>MKSVFISVVLLIVVIAMASADDTPKKVYYDVNEAPSLFEKFVKEYNREYKDETDRKTHYDAFVKSLHSINEMNANQPHATFGINQFADYTEEERKSMFGFKNQ</sequence>
<dbReference type="GeneID" id="113511393"/>
<gene>
    <name evidence="4" type="primary">LOC113511393</name>
</gene>
<keyword evidence="1" id="KW-0732">Signal</keyword>
<dbReference type="Gene3D" id="1.10.287.2250">
    <property type="match status" value="1"/>
</dbReference>
<protein>
    <submittedName>
        <fullName evidence="4">Cysteine proteinase B-like</fullName>
    </submittedName>
</protein>
<feature type="domain" description="Cathepsin propeptide inhibitor" evidence="2">
    <location>
        <begin position="38"/>
        <end position="94"/>
    </location>
</feature>
<dbReference type="RefSeq" id="XP_026750824.1">
    <property type="nucleotide sequence ID" value="XM_026895023.3"/>
</dbReference>
<accession>A0A6J1WCK9</accession>
<keyword evidence="3" id="KW-1185">Reference proteome</keyword>
<evidence type="ECO:0000313" key="3">
    <source>
        <dbReference type="Proteomes" id="UP001652740"/>
    </source>
</evidence>
<proteinExistence type="predicted"/>
<dbReference type="OrthoDB" id="5855924at2759"/>
<evidence type="ECO:0000256" key="1">
    <source>
        <dbReference type="SAM" id="SignalP"/>
    </source>
</evidence>
<dbReference type="InParanoid" id="A0A6J1WCK9"/>
<dbReference type="Pfam" id="PF08246">
    <property type="entry name" value="Inhibitor_I29"/>
    <property type="match status" value="1"/>
</dbReference>
<feature type="signal peptide" evidence="1">
    <location>
        <begin position="1"/>
        <end position="20"/>
    </location>
</feature>
<evidence type="ECO:0000313" key="4">
    <source>
        <dbReference type="RefSeq" id="XP_026750824.1"/>
    </source>
</evidence>
<dbReference type="InterPro" id="IPR013201">
    <property type="entry name" value="Prot_inhib_I29"/>
</dbReference>
<organism evidence="3 4">
    <name type="scientific">Galleria mellonella</name>
    <name type="common">Greater wax moth</name>
    <dbReference type="NCBI Taxonomy" id="7137"/>
    <lineage>
        <taxon>Eukaryota</taxon>
        <taxon>Metazoa</taxon>
        <taxon>Ecdysozoa</taxon>
        <taxon>Arthropoda</taxon>
        <taxon>Hexapoda</taxon>
        <taxon>Insecta</taxon>
        <taxon>Pterygota</taxon>
        <taxon>Neoptera</taxon>
        <taxon>Endopterygota</taxon>
        <taxon>Lepidoptera</taxon>
        <taxon>Glossata</taxon>
        <taxon>Ditrysia</taxon>
        <taxon>Pyraloidea</taxon>
        <taxon>Pyralidae</taxon>
        <taxon>Galleriinae</taxon>
        <taxon>Galleria</taxon>
    </lineage>
</organism>
<evidence type="ECO:0000259" key="2">
    <source>
        <dbReference type="SMART" id="SM00848"/>
    </source>
</evidence>
<name>A0A6J1WCK9_GALME</name>
<dbReference type="SMART" id="SM00848">
    <property type="entry name" value="Inhibitor_I29"/>
    <property type="match status" value="1"/>
</dbReference>
<dbReference type="KEGG" id="gmw:113511393"/>